<name>B1L450_KORCO</name>
<dbReference type="HOGENOM" id="CLU_1084201_0_0_2"/>
<dbReference type="InParanoid" id="B1L450"/>
<protein>
    <submittedName>
        <fullName evidence="1">Uncharacterized protein</fullName>
    </submittedName>
</protein>
<dbReference type="eggNOG" id="arCOG11381">
    <property type="taxonomic scope" value="Archaea"/>
</dbReference>
<sequence length="256" mass="30292">MPNHEHLRKGEKEARIGLDSEQDIINRINNDEEFHDALKECLIRLGFTISGKLRARKDLTKADILLQINEQEEIGISLKSSEKTSFHQLDRRRLEVWRDLVEMPEDVFIIMKESILRVSENSRAIFILEKDRDRIKDFFASNLPKVIEDIFRRGEEKLKLFIINDKRKRRIYIFRMDDVIRFLNEDAADISFTKKGIIRLGKFITIQRKGGDGKHITIPKTDWNHPGNQLQFKFSPLRFAEYIELEGTIEFCIIDY</sequence>
<evidence type="ECO:0000313" key="2">
    <source>
        <dbReference type="Proteomes" id="UP000001686"/>
    </source>
</evidence>
<reference evidence="1 2" key="1">
    <citation type="journal article" date="2008" name="Proc. Natl. Acad. Sci. U.S.A.">
        <title>A korarchaeal genome reveals new insights into the evolution of the Archaea.</title>
        <authorList>
            <person name="Elkins J.G."/>
            <person name="Podar M."/>
            <person name="Graham D.E."/>
            <person name="Makarova K.S."/>
            <person name="Wolf Y."/>
            <person name="Randau L."/>
            <person name="Hedlund B.P."/>
            <person name="Brochier-Armanet C."/>
            <person name="Kunin V."/>
            <person name="Anderson I."/>
            <person name="Lapidus A."/>
            <person name="Goltsman E."/>
            <person name="Barry K."/>
            <person name="Koonin E.V."/>
            <person name="Hugenholtz P."/>
            <person name="Kyrpides N."/>
            <person name="Wanner G."/>
            <person name="Richardson P."/>
            <person name="Keller M."/>
            <person name="Stetter K.O."/>
        </authorList>
    </citation>
    <scope>NUCLEOTIDE SEQUENCE [LARGE SCALE GENOMIC DNA]</scope>
    <source>
        <strain evidence="2">OPF8</strain>
    </source>
</reference>
<dbReference type="Proteomes" id="UP000001686">
    <property type="component" value="Chromosome"/>
</dbReference>
<accession>B1L450</accession>
<dbReference type="RefSeq" id="WP_012309126.1">
    <property type="nucleotide sequence ID" value="NC_010482.1"/>
</dbReference>
<evidence type="ECO:0000313" key="1">
    <source>
        <dbReference type="EMBL" id="ACB07229.1"/>
    </source>
</evidence>
<proteinExistence type="predicted"/>
<dbReference type="OrthoDB" id="385938at2157"/>
<dbReference type="Pfam" id="PF11463">
    <property type="entry name" value="R-HINP1I"/>
    <property type="match status" value="1"/>
</dbReference>
<dbReference type="GeneID" id="6093760"/>
<organism evidence="1 2">
    <name type="scientific">Korarchaeum cryptofilum (strain OPF8)</name>
    <dbReference type="NCBI Taxonomy" id="374847"/>
    <lineage>
        <taxon>Archaea</taxon>
        <taxon>Thermoproteota</taxon>
        <taxon>Candidatus Korarchaeia</taxon>
        <taxon>Candidatus Korarchaeales</taxon>
        <taxon>Candidatus Korarchaeaceae</taxon>
        <taxon>Candidatus Korarchaeum</taxon>
    </lineage>
</organism>
<keyword evidence="2" id="KW-1185">Reference proteome</keyword>
<dbReference type="AlphaFoldDB" id="B1L450"/>
<dbReference type="EnsemblBacteria" id="ACB07229">
    <property type="protein sequence ID" value="ACB07229"/>
    <property type="gene ID" value="Kcr_0476"/>
</dbReference>
<dbReference type="InterPro" id="IPR021107">
    <property type="entry name" value="Restrct_endonuc_II_HinP1I"/>
</dbReference>
<dbReference type="EMBL" id="CP000968">
    <property type="protein sequence ID" value="ACB07229.1"/>
    <property type="molecule type" value="Genomic_DNA"/>
</dbReference>
<dbReference type="KEGG" id="kcr:Kcr_0476"/>
<gene>
    <name evidence="1" type="ordered locus">Kcr_0476</name>
</gene>